<evidence type="ECO:0000256" key="10">
    <source>
        <dbReference type="RuleBase" id="RU362132"/>
    </source>
</evidence>
<dbReference type="GO" id="GO:0000287">
    <property type="term" value="F:magnesium ion binding"/>
    <property type="evidence" value="ECO:0007669"/>
    <property type="project" value="InterPro"/>
</dbReference>
<dbReference type="InterPro" id="IPR012000">
    <property type="entry name" value="Thiamin_PyroP_enz_cen_dom"/>
</dbReference>
<comment type="caution">
    <text evidence="14">The sequence shown here is derived from an EMBL/GenBank/DDBJ whole genome shotgun (WGS) entry which is preliminary data.</text>
</comment>
<gene>
    <name evidence="14" type="primary">PDC1</name>
    <name evidence="14" type="ORF">LTR77_005278</name>
</gene>
<dbReference type="PIRSF" id="PIRSF036565">
    <property type="entry name" value="Pyruvt_ip_decrb"/>
    <property type="match status" value="1"/>
</dbReference>
<comment type="similarity">
    <text evidence="2 10">Belongs to the TPP enzyme family.</text>
</comment>
<name>A0AAV9PFJ3_9PEZI</name>
<evidence type="ECO:0000259" key="12">
    <source>
        <dbReference type="Pfam" id="PF02775"/>
    </source>
</evidence>
<dbReference type="InterPro" id="IPR012110">
    <property type="entry name" value="PDC/IPDC-like"/>
</dbReference>
<feature type="domain" description="Thiamine pyrophosphate enzyme TPP-binding" evidence="12">
    <location>
        <begin position="394"/>
        <end position="453"/>
    </location>
</feature>
<dbReference type="GeneID" id="89926621"/>
<dbReference type="PANTHER" id="PTHR43452:SF30">
    <property type="entry name" value="PYRUVATE DECARBOXYLASE ISOZYME 1-RELATED"/>
    <property type="match status" value="1"/>
</dbReference>
<keyword evidence="7 10" id="KW-0786">Thiamine pyrophosphate</keyword>
<dbReference type="InterPro" id="IPR047213">
    <property type="entry name" value="TPP_PYR_PDC_IPDC-like"/>
</dbReference>
<dbReference type="GO" id="GO:0004737">
    <property type="term" value="F:pyruvate decarboxylase activity"/>
    <property type="evidence" value="ECO:0007669"/>
    <property type="project" value="TreeGrafter"/>
</dbReference>
<evidence type="ECO:0000256" key="7">
    <source>
        <dbReference type="ARBA" id="ARBA00023052"/>
    </source>
</evidence>
<evidence type="ECO:0000259" key="11">
    <source>
        <dbReference type="Pfam" id="PF00205"/>
    </source>
</evidence>
<dbReference type="Pfam" id="PF00205">
    <property type="entry name" value="TPP_enzyme_M"/>
    <property type="match status" value="1"/>
</dbReference>
<evidence type="ECO:0000313" key="14">
    <source>
        <dbReference type="EMBL" id="KAK5170688.1"/>
    </source>
</evidence>
<dbReference type="EMBL" id="JAVRRT010000007">
    <property type="protein sequence ID" value="KAK5170688.1"/>
    <property type="molecule type" value="Genomic_DNA"/>
</dbReference>
<dbReference type="InterPro" id="IPR029035">
    <property type="entry name" value="DHS-like_NAD/FAD-binding_dom"/>
</dbReference>
<dbReference type="GO" id="GO:0030976">
    <property type="term" value="F:thiamine pyrophosphate binding"/>
    <property type="evidence" value="ECO:0007669"/>
    <property type="project" value="InterPro"/>
</dbReference>
<dbReference type="GO" id="GO:0000949">
    <property type="term" value="P:aromatic amino acid family catabolic process to alcohol via Ehrlich pathway"/>
    <property type="evidence" value="ECO:0007669"/>
    <property type="project" value="TreeGrafter"/>
</dbReference>
<sequence length="562" mass="61236">MPEIKIGNYLFTRLKQLGVSTVFSVPGDYELALLDLIGDSGVEFAGNPNELIAAYAADGYSRLKGVGAWVDTYGPGELSSYCGQAGQYTELVPVAHVVGYPGRDAMRGHMVMHHTLGTSEFDMFEKMASQISATTTVLLNPKTTAAEIDRCLTTMLQESRPVYIGVPVDMSHLTCDSSGLDKPIHGELPPNEPELEKGVVGDLRMLLEQKKSPIFIVDGNACRNYVTEECGMLAKLTGLLTFTTSMGRGGIDEELPNFGGVCSGLGSYKEVREAVEGSDAVFWIGNFPSDFNTGEFTEKVGVDVAVDFQRFFVKIGAKKFLLKMKYLLRALIKSLEDKPLARTSTAKVDWDPYPLANIEKSPKLTQDYLWAATSSSARPVPPPYGISASKLPTTASMFNQTVFGSIGYATGAIVGAAKAIKENKAYRRCILVTGEGSLQLTAQAFADMLKLELNPYRLSDCISRIILNSAATPWNAIHGKDAPYNKVGEWDYSLLAKTFGPAFPSKYWGQIDTCEGLEEVFADKEFNEGEMCRVLELKLGYLDAPANILALGPAIDGFNRKK</sequence>
<dbReference type="InterPro" id="IPR029061">
    <property type="entry name" value="THDP-binding"/>
</dbReference>
<keyword evidence="5" id="KW-0210">Decarboxylase</keyword>
<accession>A0AAV9PFJ3</accession>
<keyword evidence="14" id="KW-0670">Pyruvate</keyword>
<dbReference type="InterPro" id="IPR011766">
    <property type="entry name" value="TPP_enzyme_TPP-bd"/>
</dbReference>
<dbReference type="SUPFAM" id="SSF52467">
    <property type="entry name" value="DHS-like NAD/FAD-binding domain"/>
    <property type="match status" value="1"/>
</dbReference>
<dbReference type="Proteomes" id="UP001337655">
    <property type="component" value="Unassembled WGS sequence"/>
</dbReference>
<protein>
    <recommendedName>
        <fullName evidence="3">Pyruvate decarboxylase</fullName>
    </recommendedName>
</protein>
<evidence type="ECO:0000256" key="5">
    <source>
        <dbReference type="ARBA" id="ARBA00022793"/>
    </source>
</evidence>
<evidence type="ECO:0000256" key="8">
    <source>
        <dbReference type="ARBA" id="ARBA00023239"/>
    </source>
</evidence>
<keyword evidence="15" id="KW-1185">Reference proteome</keyword>
<dbReference type="RefSeq" id="XP_064659886.1">
    <property type="nucleotide sequence ID" value="XM_064802525.1"/>
</dbReference>
<evidence type="ECO:0000256" key="3">
    <source>
        <dbReference type="ARBA" id="ARBA00014422"/>
    </source>
</evidence>
<keyword evidence="4 9" id="KW-0479">Metal-binding</keyword>
<dbReference type="SUPFAM" id="SSF52518">
    <property type="entry name" value="Thiamin diphosphate-binding fold (THDP-binding)"/>
    <property type="match status" value="2"/>
</dbReference>
<dbReference type="InterPro" id="IPR012001">
    <property type="entry name" value="Thiamin_PyroP_enz_TPP-bd_dom"/>
</dbReference>
<dbReference type="GO" id="GO:0005634">
    <property type="term" value="C:nucleus"/>
    <property type="evidence" value="ECO:0007669"/>
    <property type="project" value="TreeGrafter"/>
</dbReference>
<keyword evidence="6 9" id="KW-0460">Magnesium</keyword>
<reference evidence="14 15" key="1">
    <citation type="submission" date="2023-08" db="EMBL/GenBank/DDBJ databases">
        <title>Black Yeasts Isolated from many extreme environments.</title>
        <authorList>
            <person name="Coleine C."/>
            <person name="Stajich J.E."/>
            <person name="Selbmann L."/>
        </authorList>
    </citation>
    <scope>NUCLEOTIDE SEQUENCE [LARGE SCALE GENOMIC DNA]</scope>
    <source>
        <strain evidence="14 15">CCFEE 5935</strain>
    </source>
</reference>
<evidence type="ECO:0000256" key="2">
    <source>
        <dbReference type="ARBA" id="ARBA00007812"/>
    </source>
</evidence>
<feature type="domain" description="Thiamine pyrophosphate enzyme central" evidence="11">
    <location>
        <begin position="205"/>
        <end position="295"/>
    </location>
</feature>
<evidence type="ECO:0000259" key="13">
    <source>
        <dbReference type="Pfam" id="PF02776"/>
    </source>
</evidence>
<keyword evidence="8 14" id="KW-0456">Lyase</keyword>
<dbReference type="Gene3D" id="3.40.50.1220">
    <property type="entry name" value="TPP-binding domain"/>
    <property type="match status" value="1"/>
</dbReference>
<dbReference type="PANTHER" id="PTHR43452">
    <property type="entry name" value="PYRUVATE DECARBOXYLASE"/>
    <property type="match status" value="1"/>
</dbReference>
<evidence type="ECO:0000256" key="9">
    <source>
        <dbReference type="PIRSR" id="PIRSR036565-2"/>
    </source>
</evidence>
<dbReference type="AlphaFoldDB" id="A0AAV9PFJ3"/>
<evidence type="ECO:0000256" key="4">
    <source>
        <dbReference type="ARBA" id="ARBA00022723"/>
    </source>
</evidence>
<feature type="binding site" evidence="9">
    <location>
        <position position="468"/>
    </location>
    <ligand>
        <name>Mg(2+)</name>
        <dbReference type="ChEBI" id="CHEBI:18420"/>
    </ligand>
</feature>
<dbReference type="Pfam" id="PF02775">
    <property type="entry name" value="TPP_enzyme_C"/>
    <property type="match status" value="1"/>
</dbReference>
<dbReference type="Pfam" id="PF02776">
    <property type="entry name" value="TPP_enzyme_N"/>
    <property type="match status" value="1"/>
</dbReference>
<comment type="cofactor">
    <cofactor evidence="9">
        <name>Mg(2+)</name>
        <dbReference type="ChEBI" id="CHEBI:18420"/>
    </cofactor>
    <text evidence="9">Binds 1 Mg(2+) per subunit.</text>
</comment>
<evidence type="ECO:0000313" key="15">
    <source>
        <dbReference type="Proteomes" id="UP001337655"/>
    </source>
</evidence>
<organism evidence="14 15">
    <name type="scientific">Saxophila tyrrhenica</name>
    <dbReference type="NCBI Taxonomy" id="1690608"/>
    <lineage>
        <taxon>Eukaryota</taxon>
        <taxon>Fungi</taxon>
        <taxon>Dikarya</taxon>
        <taxon>Ascomycota</taxon>
        <taxon>Pezizomycotina</taxon>
        <taxon>Dothideomycetes</taxon>
        <taxon>Dothideomycetidae</taxon>
        <taxon>Mycosphaerellales</taxon>
        <taxon>Extremaceae</taxon>
        <taxon>Saxophila</taxon>
    </lineage>
</organism>
<comment type="cofactor">
    <cofactor evidence="1">
        <name>thiamine diphosphate</name>
        <dbReference type="ChEBI" id="CHEBI:58937"/>
    </cofactor>
</comment>
<dbReference type="Gene3D" id="3.40.50.970">
    <property type="match status" value="2"/>
</dbReference>
<feature type="domain" description="Thiamine pyrophosphate enzyme N-terminal TPP-binding" evidence="13">
    <location>
        <begin position="5"/>
        <end position="109"/>
    </location>
</feature>
<dbReference type="CDD" id="cd07038">
    <property type="entry name" value="TPP_PYR_PDC_IPDC_like"/>
    <property type="match status" value="1"/>
</dbReference>
<proteinExistence type="inferred from homology"/>
<dbReference type="GO" id="GO:0005829">
    <property type="term" value="C:cytosol"/>
    <property type="evidence" value="ECO:0007669"/>
    <property type="project" value="TreeGrafter"/>
</dbReference>
<evidence type="ECO:0000256" key="1">
    <source>
        <dbReference type="ARBA" id="ARBA00001964"/>
    </source>
</evidence>
<evidence type="ECO:0000256" key="6">
    <source>
        <dbReference type="ARBA" id="ARBA00022842"/>
    </source>
</evidence>